<gene>
    <name evidence="8" type="primary">mobA</name>
    <name evidence="10" type="ORF">C6568_01410</name>
</gene>
<dbReference type="KEGG" id="mela:C6568_01410"/>
<dbReference type="GO" id="GO:0005737">
    <property type="term" value="C:cytoplasm"/>
    <property type="evidence" value="ECO:0007669"/>
    <property type="project" value="UniProtKB-SubCell"/>
</dbReference>
<comment type="similarity">
    <text evidence="8">Belongs to the MobA family.</text>
</comment>
<dbReference type="Proteomes" id="UP000237925">
    <property type="component" value="Chromosome"/>
</dbReference>
<feature type="binding site" evidence="8">
    <location>
        <begin position="12"/>
        <end position="14"/>
    </location>
    <ligand>
        <name>GTP</name>
        <dbReference type="ChEBI" id="CHEBI:37565"/>
    </ligand>
</feature>
<keyword evidence="5 8" id="KW-0460">Magnesium</keyword>
<dbReference type="GO" id="GO:0046872">
    <property type="term" value="F:metal ion binding"/>
    <property type="evidence" value="ECO:0007669"/>
    <property type="project" value="UniProtKB-KW"/>
</dbReference>
<dbReference type="GO" id="GO:0061603">
    <property type="term" value="F:molybdenum cofactor guanylyltransferase activity"/>
    <property type="evidence" value="ECO:0007669"/>
    <property type="project" value="UniProtKB-EC"/>
</dbReference>
<organism evidence="10 11">
    <name type="scientific">Melaminivora suipulveris</name>
    <dbReference type="NCBI Taxonomy" id="2109913"/>
    <lineage>
        <taxon>Bacteria</taxon>
        <taxon>Pseudomonadati</taxon>
        <taxon>Pseudomonadota</taxon>
        <taxon>Betaproteobacteria</taxon>
        <taxon>Burkholderiales</taxon>
        <taxon>Comamonadaceae</taxon>
        <taxon>Melaminivora</taxon>
    </lineage>
</organism>
<feature type="binding site" evidence="8">
    <location>
        <position position="53"/>
    </location>
    <ligand>
        <name>GTP</name>
        <dbReference type="ChEBI" id="CHEBI:37565"/>
    </ligand>
</feature>
<dbReference type="InterPro" id="IPR013482">
    <property type="entry name" value="Molybde_CF_guanTrfase"/>
</dbReference>
<comment type="domain">
    <text evidence="8">The N-terminal domain determines nucleotide recognition and specific binding, while the C-terminal domain determines the specific binding to the target protein.</text>
</comment>
<protein>
    <recommendedName>
        <fullName evidence="8">Molybdenum cofactor guanylyltransferase</fullName>
        <shortName evidence="8">MoCo guanylyltransferase</shortName>
        <ecNumber evidence="8">2.7.7.77</ecNumber>
    </recommendedName>
    <alternativeName>
        <fullName evidence="8">GTP:molybdopterin guanylyltransferase</fullName>
    </alternativeName>
    <alternativeName>
        <fullName evidence="8">Mo-MPT guanylyltransferase</fullName>
    </alternativeName>
    <alternativeName>
        <fullName evidence="8">Molybdopterin guanylyltransferase</fullName>
    </alternativeName>
    <alternativeName>
        <fullName evidence="8">Molybdopterin-guanine dinucleotide synthase</fullName>
        <shortName evidence="8">MGD synthase</shortName>
    </alternativeName>
</protein>
<dbReference type="GO" id="GO:1902758">
    <property type="term" value="P:bis(molybdopterin guanine dinucleotide)molybdenum biosynthetic process"/>
    <property type="evidence" value="ECO:0007669"/>
    <property type="project" value="TreeGrafter"/>
</dbReference>
<dbReference type="OrthoDB" id="9788394at2"/>
<comment type="catalytic activity">
    <reaction evidence="8">
        <text>Mo-molybdopterin + GTP + H(+) = Mo-molybdopterin guanine dinucleotide + diphosphate</text>
        <dbReference type="Rhea" id="RHEA:34243"/>
        <dbReference type="ChEBI" id="CHEBI:15378"/>
        <dbReference type="ChEBI" id="CHEBI:33019"/>
        <dbReference type="ChEBI" id="CHEBI:37565"/>
        <dbReference type="ChEBI" id="CHEBI:71302"/>
        <dbReference type="ChEBI" id="CHEBI:71310"/>
        <dbReference type="EC" id="2.7.7.77"/>
    </reaction>
</comment>
<comment type="subunit">
    <text evidence="8">Monomer.</text>
</comment>
<reference evidence="10 11" key="1">
    <citation type="submission" date="2018-03" db="EMBL/GenBank/DDBJ databases">
        <title>Genome sequencing of Melaminivora sp.</title>
        <authorList>
            <person name="Kim S.-J."/>
            <person name="Heo J."/>
            <person name="Ahn J.-H."/>
            <person name="Kwon S.-W."/>
        </authorList>
    </citation>
    <scope>NUCLEOTIDE SEQUENCE [LARGE SCALE GENOMIC DNA]</scope>
    <source>
        <strain evidence="10 11">SC2-9</strain>
    </source>
</reference>
<keyword evidence="3 8" id="KW-0479">Metal-binding</keyword>
<feature type="domain" description="MobA-like NTP transferase" evidence="9">
    <location>
        <begin position="9"/>
        <end position="168"/>
    </location>
</feature>
<dbReference type="InterPro" id="IPR029044">
    <property type="entry name" value="Nucleotide-diphossugar_trans"/>
</dbReference>
<evidence type="ECO:0000313" key="10">
    <source>
        <dbReference type="EMBL" id="AVO48063.1"/>
    </source>
</evidence>
<keyword evidence="6 8" id="KW-0342">GTP-binding</keyword>
<dbReference type="GO" id="GO:0005525">
    <property type="term" value="F:GTP binding"/>
    <property type="evidence" value="ECO:0007669"/>
    <property type="project" value="UniProtKB-UniRule"/>
</dbReference>
<evidence type="ECO:0000256" key="7">
    <source>
        <dbReference type="ARBA" id="ARBA00023150"/>
    </source>
</evidence>
<evidence type="ECO:0000313" key="11">
    <source>
        <dbReference type="Proteomes" id="UP000237925"/>
    </source>
</evidence>
<dbReference type="HAMAP" id="MF_00316">
    <property type="entry name" value="MobA"/>
    <property type="match status" value="1"/>
</dbReference>
<keyword evidence="11" id="KW-1185">Reference proteome</keyword>
<feature type="binding site" evidence="8">
    <location>
        <position position="101"/>
    </location>
    <ligand>
        <name>Mg(2+)</name>
        <dbReference type="ChEBI" id="CHEBI:18420"/>
    </ligand>
</feature>
<comment type="cofactor">
    <cofactor evidence="8">
        <name>Mg(2+)</name>
        <dbReference type="ChEBI" id="CHEBI:18420"/>
    </cofactor>
</comment>
<proteinExistence type="inferred from homology"/>
<evidence type="ECO:0000259" key="9">
    <source>
        <dbReference type="Pfam" id="PF12804"/>
    </source>
</evidence>
<keyword evidence="1 8" id="KW-0963">Cytoplasm</keyword>
<keyword evidence="10" id="KW-0548">Nucleotidyltransferase</keyword>
<evidence type="ECO:0000256" key="3">
    <source>
        <dbReference type="ARBA" id="ARBA00022723"/>
    </source>
</evidence>
<comment type="subcellular location">
    <subcellularLocation>
        <location evidence="8">Cytoplasm</location>
    </subcellularLocation>
</comment>
<dbReference type="PANTHER" id="PTHR19136">
    <property type="entry name" value="MOLYBDENUM COFACTOR GUANYLYLTRANSFERASE"/>
    <property type="match status" value="1"/>
</dbReference>
<dbReference type="CDD" id="cd02503">
    <property type="entry name" value="MobA"/>
    <property type="match status" value="1"/>
</dbReference>
<evidence type="ECO:0000256" key="2">
    <source>
        <dbReference type="ARBA" id="ARBA00022679"/>
    </source>
</evidence>
<sequence>MMPDRDITALVLAGGRGTRMGGVDKGLQTFRGQSLALHAARRIQPQVAGVMLNANRHLHDYRALGWPVWPDAQPDHPGPLSGFAAGLAQCPTPWLLALPCDTPLFPSDLAVRLAEAAAQADAPIAMACAPDAEDGGRLRTHAVFCLMRVTLLADLQAFIDAGGRRVQQWSARHGCALAVFDRPGDDPQAFANANTLAELRALEALALG</sequence>
<feature type="binding site" evidence="8">
    <location>
        <position position="71"/>
    </location>
    <ligand>
        <name>GTP</name>
        <dbReference type="ChEBI" id="CHEBI:37565"/>
    </ligand>
</feature>
<evidence type="ECO:0000256" key="8">
    <source>
        <dbReference type="HAMAP-Rule" id="MF_00316"/>
    </source>
</evidence>
<evidence type="ECO:0000256" key="6">
    <source>
        <dbReference type="ARBA" id="ARBA00023134"/>
    </source>
</evidence>
<feature type="binding site" evidence="8">
    <location>
        <position position="25"/>
    </location>
    <ligand>
        <name>GTP</name>
        <dbReference type="ChEBI" id="CHEBI:37565"/>
    </ligand>
</feature>
<dbReference type="NCBIfam" id="TIGR02665">
    <property type="entry name" value="molyb_mobA"/>
    <property type="match status" value="1"/>
</dbReference>
<keyword evidence="4 8" id="KW-0547">Nucleotide-binding</keyword>
<evidence type="ECO:0000256" key="5">
    <source>
        <dbReference type="ARBA" id="ARBA00022842"/>
    </source>
</evidence>
<dbReference type="AlphaFoldDB" id="A0A2R3Q8G0"/>
<name>A0A2R3Q8G0_9BURK</name>
<evidence type="ECO:0000256" key="1">
    <source>
        <dbReference type="ARBA" id="ARBA00022490"/>
    </source>
</evidence>
<accession>A0A2R3Q8G0</accession>
<comment type="function">
    <text evidence="8">Transfers a GMP moiety from GTP to Mo-molybdopterin (Mo-MPT) cofactor (Moco or molybdenum cofactor) to form Mo-molybdopterin guanine dinucleotide (Mo-MGD) cofactor.</text>
</comment>
<dbReference type="PANTHER" id="PTHR19136:SF81">
    <property type="entry name" value="MOLYBDENUM COFACTOR GUANYLYLTRANSFERASE"/>
    <property type="match status" value="1"/>
</dbReference>
<dbReference type="RefSeq" id="WP_106682546.1">
    <property type="nucleotide sequence ID" value="NZ_CP027667.1"/>
</dbReference>
<dbReference type="EMBL" id="CP027667">
    <property type="protein sequence ID" value="AVO48063.1"/>
    <property type="molecule type" value="Genomic_DNA"/>
</dbReference>
<feature type="binding site" evidence="8">
    <location>
        <position position="101"/>
    </location>
    <ligand>
        <name>GTP</name>
        <dbReference type="ChEBI" id="CHEBI:37565"/>
    </ligand>
</feature>
<dbReference type="SUPFAM" id="SSF53448">
    <property type="entry name" value="Nucleotide-diphospho-sugar transferases"/>
    <property type="match status" value="1"/>
</dbReference>
<dbReference type="Gene3D" id="3.90.550.10">
    <property type="entry name" value="Spore Coat Polysaccharide Biosynthesis Protein SpsA, Chain A"/>
    <property type="match status" value="1"/>
</dbReference>
<keyword evidence="7 8" id="KW-0501">Molybdenum cofactor biosynthesis</keyword>
<dbReference type="Pfam" id="PF12804">
    <property type="entry name" value="NTP_transf_3"/>
    <property type="match status" value="1"/>
</dbReference>
<evidence type="ECO:0000256" key="4">
    <source>
        <dbReference type="ARBA" id="ARBA00022741"/>
    </source>
</evidence>
<keyword evidence="2 8" id="KW-0808">Transferase</keyword>
<dbReference type="EC" id="2.7.7.77" evidence="8"/>
<dbReference type="InterPro" id="IPR025877">
    <property type="entry name" value="MobA-like_NTP_Trfase"/>
</dbReference>